<dbReference type="EMBL" id="CP036170">
    <property type="protein sequence ID" value="QBF72962.1"/>
    <property type="molecule type" value="Genomic_DNA"/>
</dbReference>
<name>A0A494WER5_CLOS5</name>
<gene>
    <name evidence="1" type="ORF">HDCHBGLK_00307</name>
</gene>
<sequence length="168" mass="20282">MLDWALNYQEELIKKLRETWMDDRYKWYHAGNFYEDVNINHDTWTRHQYVSVRNGEVIGSIEYRIDRSSEYAYALGIINFEDKPSFEFGYDLGEALDKIFSRYAIRRLEWSVIIGNPIEESYDRICRKYGGRIVGTYKNRTRLTDGRYYDEKLYEIELADYMEAKKKA</sequence>
<dbReference type="Gene3D" id="3.40.630.30">
    <property type="match status" value="1"/>
</dbReference>
<protein>
    <recommendedName>
        <fullName evidence="3">N-acetyltransferase domain-containing protein</fullName>
    </recommendedName>
</protein>
<dbReference type="KEGG" id="csci:HDCHBGLK_00307"/>
<accession>A0A494WER5</accession>
<reference evidence="1 2" key="1">
    <citation type="journal article" date="2019" name="Appl. Environ. Microbiol.">
        <title>Clostridium scindens ATCC 35704: integration of nutritional requirements, the complete genome sequence, and global transcriptional responses to bile acids.</title>
        <authorList>
            <person name="Devendran S."/>
            <person name="Shrestha R."/>
            <person name="Alves J.M.P."/>
            <person name="Wolf P.G."/>
            <person name="Ly L."/>
            <person name="Hernandez A.G."/>
            <person name="Mendez-Garcia C."/>
            <person name="Inboden A."/>
            <person name="Wiley J."/>
            <person name="Paul O."/>
            <person name="Allen A."/>
            <person name="Springer E."/>
            <person name="Wright C.L."/>
            <person name="Fields C.J."/>
            <person name="Daniel S.L."/>
            <person name="Ridlon J.M."/>
        </authorList>
    </citation>
    <scope>NUCLEOTIDE SEQUENCE [LARGE SCALE GENOMIC DNA]</scope>
    <source>
        <strain evidence="1 2">ATCC 35704</strain>
    </source>
</reference>
<keyword evidence="2" id="KW-1185">Reference proteome</keyword>
<dbReference type="InterPro" id="IPR016181">
    <property type="entry name" value="Acyl_CoA_acyltransferase"/>
</dbReference>
<dbReference type="SUPFAM" id="SSF55729">
    <property type="entry name" value="Acyl-CoA N-acyltransferases (Nat)"/>
    <property type="match status" value="1"/>
</dbReference>
<dbReference type="Proteomes" id="UP000289664">
    <property type="component" value="Chromosome"/>
</dbReference>
<proteinExistence type="predicted"/>
<organism evidence="1 2">
    <name type="scientific">Clostridium scindens (strain ATCC 35704 / DSM 5676 / VPI 13733 / 19)</name>
    <dbReference type="NCBI Taxonomy" id="411468"/>
    <lineage>
        <taxon>Bacteria</taxon>
        <taxon>Bacillati</taxon>
        <taxon>Bacillota</taxon>
        <taxon>Clostridia</taxon>
        <taxon>Lachnospirales</taxon>
        <taxon>Lachnospiraceae</taxon>
    </lineage>
</organism>
<dbReference type="GeneID" id="93982525"/>
<dbReference type="AlphaFoldDB" id="A0A494WER5"/>
<dbReference type="RefSeq" id="WP_233440726.1">
    <property type="nucleotide sequence ID" value="NZ_CP036170.1"/>
</dbReference>
<evidence type="ECO:0000313" key="2">
    <source>
        <dbReference type="Proteomes" id="UP000289664"/>
    </source>
</evidence>
<evidence type="ECO:0008006" key="3">
    <source>
        <dbReference type="Google" id="ProtNLM"/>
    </source>
</evidence>
<evidence type="ECO:0000313" key="1">
    <source>
        <dbReference type="EMBL" id="QBF72962.1"/>
    </source>
</evidence>